<reference evidence="2" key="2">
    <citation type="submission" date="2020-07" db="EMBL/GenBank/DDBJ databases">
        <authorList>
            <person name="Yu X."/>
        </authorList>
    </citation>
    <scope>NUCLEOTIDE SEQUENCE [LARGE SCALE GENOMIC DNA]</scope>
    <source>
        <strain evidence="2">24T</strain>
    </source>
</reference>
<accession>A0A7D6IMN0</accession>
<dbReference type="InterPro" id="IPR029063">
    <property type="entry name" value="SAM-dependent_MTases_sf"/>
</dbReference>
<dbReference type="GO" id="GO:0008168">
    <property type="term" value="F:methyltransferase activity"/>
    <property type="evidence" value="ECO:0007669"/>
    <property type="project" value="UniProtKB-KW"/>
</dbReference>
<sequence>MSTIEVVAGSSDARKASVAALYDCKTRDADGLNAVLASRDGLFFNHNGIYLLDRPAPTCEVDRLDLLHRLEADLVSYGLKHLGNPTADGVVLDAGCGAGGGATMIHERFGCAVDGVTLSPEQARFATATAQARGIDDRVSFKVADMLEIYRSATVDGSERRYQAVWACESTEHIDDLGLMFAVFDRVLVADGRIVVIAWCAGIGVGAGDVKERVDERYCTNIHQPHEYEQAARDAGLVACERVDLTAWTVPYWKMRLDSSYATGTEELMFTAFKQRLMTYELFCFATPK</sequence>
<protein>
    <submittedName>
        <fullName evidence="2">Methyltransferase domain-containing protein</fullName>
    </submittedName>
</protein>
<gene>
    <name evidence="2" type="ORF">H0P51_02345</name>
</gene>
<evidence type="ECO:0000259" key="1">
    <source>
        <dbReference type="Pfam" id="PF13649"/>
    </source>
</evidence>
<dbReference type="PANTHER" id="PTHR44068">
    <property type="entry name" value="ZGC:194242"/>
    <property type="match status" value="1"/>
</dbReference>
<dbReference type="InterPro" id="IPR041698">
    <property type="entry name" value="Methyltransf_25"/>
</dbReference>
<dbReference type="Proteomes" id="UP000510682">
    <property type="component" value="Chromosome"/>
</dbReference>
<dbReference type="EMBL" id="CP059165">
    <property type="protein sequence ID" value="QLL07860.1"/>
    <property type="molecule type" value="Genomic_DNA"/>
</dbReference>
<dbReference type="GO" id="GO:0032259">
    <property type="term" value="P:methylation"/>
    <property type="evidence" value="ECO:0007669"/>
    <property type="project" value="UniProtKB-KW"/>
</dbReference>
<feature type="domain" description="Methyltransferase" evidence="1">
    <location>
        <begin position="91"/>
        <end position="192"/>
    </location>
</feature>
<dbReference type="Gene3D" id="3.40.50.150">
    <property type="entry name" value="Vaccinia Virus protein VP39"/>
    <property type="match status" value="1"/>
</dbReference>
<dbReference type="PANTHER" id="PTHR44068:SF11">
    <property type="entry name" value="GERANYL DIPHOSPHATE 2-C-METHYLTRANSFERASE"/>
    <property type="match status" value="1"/>
</dbReference>
<dbReference type="KEGG" id="mgor:H0P51_02345"/>
<reference evidence="2" key="1">
    <citation type="submission" date="2020-07" db="EMBL/GenBank/DDBJ databases">
        <title>Description of Mycobacterium gordonae subsp. intergordonae subsp.nov. and Mycobacterium gordonae subsp. gordonae subsp. nov.</title>
        <authorList>
            <person name="Huang H."/>
        </authorList>
    </citation>
    <scope>NUCLEOTIDE SEQUENCE [LARGE SCALE GENOMIC DNA]</scope>
    <source>
        <strain evidence="2">24T</strain>
    </source>
</reference>
<dbReference type="AlphaFoldDB" id="A0A7D6IMN0"/>
<dbReference type="SUPFAM" id="SSF53335">
    <property type="entry name" value="S-adenosyl-L-methionine-dependent methyltransferases"/>
    <property type="match status" value="1"/>
</dbReference>
<keyword evidence="3" id="KW-1185">Reference proteome</keyword>
<name>A0A7D6IMN0_9MYCO</name>
<dbReference type="RefSeq" id="WP_180916461.1">
    <property type="nucleotide sequence ID" value="NZ_CP059165.1"/>
</dbReference>
<dbReference type="InterPro" id="IPR050447">
    <property type="entry name" value="Erg6_SMT_methyltransf"/>
</dbReference>
<keyword evidence="2" id="KW-0808">Transferase</keyword>
<proteinExistence type="predicted"/>
<organism evidence="2 3">
    <name type="scientific">Mycobacterium vicinigordonae</name>
    <dbReference type="NCBI Taxonomy" id="1719132"/>
    <lineage>
        <taxon>Bacteria</taxon>
        <taxon>Bacillati</taxon>
        <taxon>Actinomycetota</taxon>
        <taxon>Actinomycetes</taxon>
        <taxon>Mycobacteriales</taxon>
        <taxon>Mycobacteriaceae</taxon>
        <taxon>Mycobacterium</taxon>
    </lineage>
</organism>
<evidence type="ECO:0000313" key="2">
    <source>
        <dbReference type="EMBL" id="QLL07860.1"/>
    </source>
</evidence>
<dbReference type="Pfam" id="PF13649">
    <property type="entry name" value="Methyltransf_25"/>
    <property type="match status" value="1"/>
</dbReference>
<evidence type="ECO:0000313" key="3">
    <source>
        <dbReference type="Proteomes" id="UP000510682"/>
    </source>
</evidence>
<keyword evidence="2" id="KW-0489">Methyltransferase</keyword>